<reference evidence="11 12" key="1">
    <citation type="submission" date="2018-05" db="EMBL/GenBank/DDBJ databases">
        <title>Genomic Encyclopedia of Type Strains, Phase IV (KMG-IV): sequencing the most valuable type-strain genomes for metagenomic binning, comparative biology and taxonomic classification.</title>
        <authorList>
            <person name="Goeker M."/>
        </authorList>
    </citation>
    <scope>NUCLEOTIDE SEQUENCE [LARGE SCALE GENOMIC DNA]</scope>
    <source>
        <strain evidence="11 12">JC118</strain>
    </source>
</reference>
<dbReference type="GO" id="GO:0005524">
    <property type="term" value="F:ATP binding"/>
    <property type="evidence" value="ECO:0007669"/>
    <property type="project" value="UniProtKB-UniRule"/>
</dbReference>
<evidence type="ECO:0000256" key="2">
    <source>
        <dbReference type="ARBA" id="ARBA00022490"/>
    </source>
</evidence>
<dbReference type="EC" id="6.3.4.19" evidence="8"/>
<evidence type="ECO:0000313" key="11">
    <source>
        <dbReference type="EMBL" id="PXX77128.1"/>
    </source>
</evidence>
<dbReference type="Pfam" id="PF01171">
    <property type="entry name" value="ATP_bind_3"/>
    <property type="match status" value="1"/>
</dbReference>
<evidence type="ECO:0000256" key="9">
    <source>
        <dbReference type="SAM" id="Coils"/>
    </source>
</evidence>
<dbReference type="SMART" id="SM00977">
    <property type="entry name" value="TilS_C"/>
    <property type="match status" value="1"/>
</dbReference>
<dbReference type="Proteomes" id="UP000247612">
    <property type="component" value="Unassembled WGS sequence"/>
</dbReference>
<dbReference type="SUPFAM" id="SSF52402">
    <property type="entry name" value="Adenine nucleotide alpha hydrolases-like"/>
    <property type="match status" value="1"/>
</dbReference>
<evidence type="ECO:0000313" key="12">
    <source>
        <dbReference type="Proteomes" id="UP000247612"/>
    </source>
</evidence>
<evidence type="ECO:0000256" key="1">
    <source>
        <dbReference type="ARBA" id="ARBA00004496"/>
    </source>
</evidence>
<keyword evidence="5 8" id="KW-0547">Nucleotide-binding</keyword>
<sequence length="399" mass="46133">MLKGKWVVAVSGGSDSMTLLDQCVKAKMDLIAAHVNYQKRDSAWRDMKLVEDYCEQHGIPCYVKLSHYEGKGNFQAYARDFRYAFFKELVMKYECAGVLVAHQLDDVIETYLIQKERRQIPMCYGLAYETVIDGLRIVRPLLSMSKQACRDYCVMHHISYGDDESNFTDDYTRNRIRHQIVEKMSLEEKQSLAKQIQMMNEEKRQLDQTAKQAAQQAGEYLAVDDLLARTDGDNVLRQWLLLNNGGKNHSQAFIESLFQRMSKNGNWCADLPDNKRLYCDYGFLNVVDEQLTYSYTLEKFEPLDTPWFKVSAQGTSLQAVSVAENDWPLTIRSPLPGDEIVLRLGTKKLNRWFIDRKKSHKERKCWPVVVNRVGKVILVPEIGCEVAHFTNKPNVFVIK</sequence>
<keyword evidence="12" id="KW-1185">Reference proteome</keyword>
<evidence type="ECO:0000256" key="7">
    <source>
        <dbReference type="ARBA" id="ARBA00048539"/>
    </source>
</evidence>
<dbReference type="CDD" id="cd01992">
    <property type="entry name" value="TilS_N"/>
    <property type="match status" value="1"/>
</dbReference>
<dbReference type="PANTHER" id="PTHR43033:SF1">
    <property type="entry name" value="TRNA(ILE)-LYSIDINE SYNTHASE-RELATED"/>
    <property type="match status" value="1"/>
</dbReference>
<dbReference type="EMBL" id="QJKH01000012">
    <property type="protein sequence ID" value="PXX77128.1"/>
    <property type="molecule type" value="Genomic_DNA"/>
</dbReference>
<dbReference type="GO" id="GO:0005737">
    <property type="term" value="C:cytoplasm"/>
    <property type="evidence" value="ECO:0007669"/>
    <property type="project" value="UniProtKB-SubCell"/>
</dbReference>
<gene>
    <name evidence="8" type="primary">tilS</name>
    <name evidence="11" type="ORF">DES51_11268</name>
</gene>
<comment type="catalytic activity">
    <reaction evidence="7 8">
        <text>cytidine(34) in tRNA(Ile2) + L-lysine + ATP = lysidine(34) in tRNA(Ile2) + AMP + diphosphate + H(+)</text>
        <dbReference type="Rhea" id="RHEA:43744"/>
        <dbReference type="Rhea" id="RHEA-COMP:10625"/>
        <dbReference type="Rhea" id="RHEA-COMP:10670"/>
        <dbReference type="ChEBI" id="CHEBI:15378"/>
        <dbReference type="ChEBI" id="CHEBI:30616"/>
        <dbReference type="ChEBI" id="CHEBI:32551"/>
        <dbReference type="ChEBI" id="CHEBI:33019"/>
        <dbReference type="ChEBI" id="CHEBI:82748"/>
        <dbReference type="ChEBI" id="CHEBI:83665"/>
        <dbReference type="ChEBI" id="CHEBI:456215"/>
        <dbReference type="EC" id="6.3.4.19"/>
    </reaction>
</comment>
<dbReference type="STRING" id="1034346.GCA_000313565_00950"/>
<comment type="function">
    <text evidence="8">Ligates lysine onto the cytidine present at position 34 of the AUA codon-specific tRNA(Ile) that contains the anticodon CAU, in an ATP-dependent manner. Cytidine is converted to lysidine, thus changing the amino acid specificity of the tRNA from methionine to isoleucine.</text>
</comment>
<feature type="binding site" evidence="8">
    <location>
        <begin position="11"/>
        <end position="16"/>
    </location>
    <ligand>
        <name>ATP</name>
        <dbReference type="ChEBI" id="CHEBI:30616"/>
    </ligand>
</feature>
<evidence type="ECO:0000256" key="4">
    <source>
        <dbReference type="ARBA" id="ARBA00022694"/>
    </source>
</evidence>
<evidence type="ECO:0000256" key="8">
    <source>
        <dbReference type="HAMAP-Rule" id="MF_01161"/>
    </source>
</evidence>
<dbReference type="SUPFAM" id="SSF56037">
    <property type="entry name" value="PheT/TilS domain"/>
    <property type="match status" value="1"/>
</dbReference>
<keyword evidence="3 8" id="KW-0436">Ligase</keyword>
<evidence type="ECO:0000259" key="10">
    <source>
        <dbReference type="SMART" id="SM00977"/>
    </source>
</evidence>
<proteinExistence type="inferred from homology"/>
<dbReference type="GO" id="GO:0006400">
    <property type="term" value="P:tRNA modification"/>
    <property type="evidence" value="ECO:0007669"/>
    <property type="project" value="UniProtKB-UniRule"/>
</dbReference>
<keyword evidence="9" id="KW-0175">Coiled coil</keyword>
<dbReference type="InterPro" id="IPR012795">
    <property type="entry name" value="tRNA_Ile_lys_synt_N"/>
</dbReference>
<dbReference type="NCBIfam" id="TIGR02432">
    <property type="entry name" value="lysidine_TilS_N"/>
    <property type="match status" value="1"/>
</dbReference>
<organism evidence="11 12">
    <name type="scientific">Dielma fastidiosa</name>
    <dbReference type="NCBI Taxonomy" id="1034346"/>
    <lineage>
        <taxon>Bacteria</taxon>
        <taxon>Bacillati</taxon>
        <taxon>Bacillota</taxon>
        <taxon>Erysipelotrichia</taxon>
        <taxon>Erysipelotrichales</taxon>
        <taxon>Erysipelotrichaceae</taxon>
        <taxon>Dielma</taxon>
    </lineage>
</organism>
<dbReference type="OrthoDB" id="9807403at2"/>
<evidence type="ECO:0000256" key="6">
    <source>
        <dbReference type="ARBA" id="ARBA00022840"/>
    </source>
</evidence>
<dbReference type="AlphaFoldDB" id="A0A318KKI1"/>
<name>A0A318KKI1_9FIRM</name>
<protein>
    <recommendedName>
        <fullName evidence="8">tRNA(Ile)-lysidine synthase</fullName>
        <ecNumber evidence="8">6.3.4.19</ecNumber>
    </recommendedName>
    <alternativeName>
        <fullName evidence="8">tRNA(Ile)-2-lysyl-cytidine synthase</fullName>
    </alternativeName>
    <alternativeName>
        <fullName evidence="8">tRNA(Ile)-lysidine synthetase</fullName>
    </alternativeName>
</protein>
<dbReference type="InterPro" id="IPR014729">
    <property type="entry name" value="Rossmann-like_a/b/a_fold"/>
</dbReference>
<dbReference type="InterPro" id="IPR012796">
    <property type="entry name" value="Lysidine-tRNA-synth_C"/>
</dbReference>
<keyword evidence="6 8" id="KW-0067">ATP-binding</keyword>
<dbReference type="InterPro" id="IPR012094">
    <property type="entry name" value="tRNA_Ile_lys_synt"/>
</dbReference>
<comment type="subcellular location">
    <subcellularLocation>
        <location evidence="1 8">Cytoplasm</location>
    </subcellularLocation>
</comment>
<dbReference type="GO" id="GO:0032267">
    <property type="term" value="F:tRNA(Ile)-lysidine synthase activity"/>
    <property type="evidence" value="ECO:0007669"/>
    <property type="project" value="UniProtKB-EC"/>
</dbReference>
<keyword evidence="2 8" id="KW-0963">Cytoplasm</keyword>
<feature type="coiled-coil region" evidence="9">
    <location>
        <begin position="189"/>
        <end position="219"/>
    </location>
</feature>
<keyword evidence="4 8" id="KW-0819">tRNA processing</keyword>
<dbReference type="InterPro" id="IPR011063">
    <property type="entry name" value="TilS/TtcA_N"/>
</dbReference>
<accession>A0A318KKI1</accession>
<dbReference type="PANTHER" id="PTHR43033">
    <property type="entry name" value="TRNA(ILE)-LYSIDINE SYNTHASE-RELATED"/>
    <property type="match status" value="1"/>
</dbReference>
<dbReference type="RefSeq" id="WP_022937264.1">
    <property type="nucleotide sequence ID" value="NZ_CABKRQ010000002.1"/>
</dbReference>
<dbReference type="NCBIfam" id="TIGR02433">
    <property type="entry name" value="lysidine_TilS_C"/>
    <property type="match status" value="1"/>
</dbReference>
<comment type="domain">
    <text evidence="8">The N-terminal region contains the highly conserved SGGXDS motif, predicted to be a P-loop motif involved in ATP binding.</text>
</comment>
<dbReference type="HAMAP" id="MF_01161">
    <property type="entry name" value="tRNA_Ile_lys_synt"/>
    <property type="match status" value="1"/>
</dbReference>
<evidence type="ECO:0000256" key="5">
    <source>
        <dbReference type="ARBA" id="ARBA00022741"/>
    </source>
</evidence>
<comment type="caution">
    <text evidence="11">The sequence shown here is derived from an EMBL/GenBank/DDBJ whole genome shotgun (WGS) entry which is preliminary data.</text>
</comment>
<evidence type="ECO:0000256" key="3">
    <source>
        <dbReference type="ARBA" id="ARBA00022598"/>
    </source>
</evidence>
<feature type="domain" description="Lysidine-tRNA(Ile) synthetase C-terminal" evidence="10">
    <location>
        <begin position="329"/>
        <end position="395"/>
    </location>
</feature>
<comment type="similarity">
    <text evidence="8">Belongs to the tRNA(Ile)-lysidine synthase family.</text>
</comment>
<dbReference type="Gene3D" id="3.40.50.620">
    <property type="entry name" value="HUPs"/>
    <property type="match status" value="1"/>
</dbReference>